<evidence type="ECO:0000256" key="1">
    <source>
        <dbReference type="ARBA" id="ARBA00005417"/>
    </source>
</evidence>
<feature type="domain" description="ABC transporter" evidence="5">
    <location>
        <begin position="10"/>
        <end position="245"/>
    </location>
</feature>
<dbReference type="PANTHER" id="PTHR43335:SF4">
    <property type="entry name" value="ABC TRANSPORTER, ATP-BINDING PROTEIN"/>
    <property type="match status" value="1"/>
</dbReference>
<organism evidence="6 7">
    <name type="scientific">Candidatus Lokiarchaeum ossiferum</name>
    <dbReference type="NCBI Taxonomy" id="2951803"/>
    <lineage>
        <taxon>Archaea</taxon>
        <taxon>Promethearchaeati</taxon>
        <taxon>Promethearchaeota</taxon>
        <taxon>Promethearchaeia</taxon>
        <taxon>Promethearchaeales</taxon>
        <taxon>Promethearchaeaceae</taxon>
        <taxon>Candidatus Lokiarchaeum</taxon>
    </lineage>
</organism>
<keyword evidence="7" id="KW-1185">Reference proteome</keyword>
<evidence type="ECO:0000259" key="5">
    <source>
        <dbReference type="PROSITE" id="PS50893"/>
    </source>
</evidence>
<dbReference type="SMART" id="SM00382">
    <property type="entry name" value="AAA"/>
    <property type="match status" value="1"/>
</dbReference>
<dbReference type="CDD" id="cd03230">
    <property type="entry name" value="ABC_DR_subfamily_A"/>
    <property type="match status" value="1"/>
</dbReference>
<reference evidence="6" key="1">
    <citation type="submission" date="2022-09" db="EMBL/GenBank/DDBJ databases">
        <title>Actin cytoskeleton and complex cell architecture in an #Asgard archaeon.</title>
        <authorList>
            <person name="Ponce Toledo R.I."/>
            <person name="Schleper C."/>
            <person name="Rodrigues Oliveira T."/>
            <person name="Wollweber F."/>
            <person name="Xu J."/>
            <person name="Rittmann S."/>
            <person name="Klingl A."/>
            <person name="Pilhofer M."/>
        </authorList>
    </citation>
    <scope>NUCLEOTIDE SEQUENCE</scope>
    <source>
        <strain evidence="6">B-35</strain>
    </source>
</reference>
<dbReference type="Proteomes" id="UP001208689">
    <property type="component" value="Chromosome"/>
</dbReference>
<evidence type="ECO:0000256" key="4">
    <source>
        <dbReference type="ARBA" id="ARBA00022840"/>
    </source>
</evidence>
<dbReference type="InterPro" id="IPR027417">
    <property type="entry name" value="P-loop_NTPase"/>
</dbReference>
<evidence type="ECO:0000313" key="7">
    <source>
        <dbReference type="Proteomes" id="UP001208689"/>
    </source>
</evidence>
<evidence type="ECO:0000256" key="2">
    <source>
        <dbReference type="ARBA" id="ARBA00022448"/>
    </source>
</evidence>
<proteinExistence type="inferred from homology"/>
<dbReference type="InterPro" id="IPR017871">
    <property type="entry name" value="ABC_transporter-like_CS"/>
</dbReference>
<keyword evidence="3" id="KW-0547">Nucleotide-binding</keyword>
<dbReference type="Pfam" id="PF00005">
    <property type="entry name" value="ABC_tran"/>
    <property type="match status" value="1"/>
</dbReference>
<accession>A0ABY6HLK7</accession>
<dbReference type="SUPFAM" id="SSF52540">
    <property type="entry name" value="P-loop containing nucleoside triphosphate hydrolases"/>
    <property type="match status" value="1"/>
</dbReference>
<name>A0ABY6HLK7_9ARCH</name>
<comment type="similarity">
    <text evidence="1">Belongs to the ABC transporter superfamily.</text>
</comment>
<keyword evidence="2" id="KW-0813">Transport</keyword>
<dbReference type="GO" id="GO:0005524">
    <property type="term" value="F:ATP binding"/>
    <property type="evidence" value="ECO:0007669"/>
    <property type="project" value="UniProtKB-KW"/>
</dbReference>
<sequence>MNMTSSDVLIRLKNLSMQFGSFKAINNLSLDIHRGEIVGFLGPNGAGKSTTMKIMANILRSTSGEVWIRANGELEKMTSLNKDYLLDHLGFLIENPYFYKNSTPRQILTYFAKLKGYPRNLIHDRVVKVIRMVDMEEWIDKKLGTFSKGMRQKIGVVSAFVHDPDIIIFDEPHTGLDPKARREVRDLILKLKELKKTVFLSSHLLYEISEVADRIAIISHGELVTCDTLENLEQMTRNSVIQLEILETSIESTIILKKIRDTINSIVEEKDVSYDSDDNTYYIRFDGSPKNQLEILKQLLLNNIDVLEFSVPKAGLLEDLYLKFVSESDQKYRELNMSPIKVESKI</sequence>
<dbReference type="InterPro" id="IPR003439">
    <property type="entry name" value="ABC_transporter-like_ATP-bd"/>
</dbReference>
<gene>
    <name evidence="6" type="ORF">NEF87_000681</name>
</gene>
<keyword evidence="4 6" id="KW-0067">ATP-binding</keyword>
<dbReference type="EMBL" id="CP104013">
    <property type="protein sequence ID" value="UYP44396.1"/>
    <property type="molecule type" value="Genomic_DNA"/>
</dbReference>
<dbReference type="InterPro" id="IPR003593">
    <property type="entry name" value="AAA+_ATPase"/>
</dbReference>
<evidence type="ECO:0000256" key="3">
    <source>
        <dbReference type="ARBA" id="ARBA00022741"/>
    </source>
</evidence>
<protein>
    <submittedName>
        <fullName evidence="6">Vitamin B12 import ATP-binding protein BtuD</fullName>
    </submittedName>
</protein>
<dbReference type="Gene3D" id="3.40.50.300">
    <property type="entry name" value="P-loop containing nucleotide triphosphate hydrolases"/>
    <property type="match status" value="1"/>
</dbReference>
<dbReference type="PROSITE" id="PS50893">
    <property type="entry name" value="ABC_TRANSPORTER_2"/>
    <property type="match status" value="1"/>
</dbReference>
<dbReference type="PANTHER" id="PTHR43335">
    <property type="entry name" value="ABC TRANSPORTER, ATP-BINDING PROTEIN"/>
    <property type="match status" value="1"/>
</dbReference>
<dbReference type="PROSITE" id="PS00211">
    <property type="entry name" value="ABC_TRANSPORTER_1"/>
    <property type="match status" value="1"/>
</dbReference>
<evidence type="ECO:0000313" key="6">
    <source>
        <dbReference type="EMBL" id="UYP44396.1"/>
    </source>
</evidence>